<evidence type="ECO:0000256" key="10">
    <source>
        <dbReference type="ARBA" id="ARBA00023136"/>
    </source>
</evidence>
<gene>
    <name evidence="17" type="ORF">AN1_LOCUS24060</name>
</gene>
<feature type="signal peptide" evidence="15">
    <location>
        <begin position="1"/>
        <end position="21"/>
    </location>
</feature>
<dbReference type="SMR" id="A0A654G6A5"/>
<evidence type="ECO:0000256" key="13">
    <source>
        <dbReference type="SAM" id="MobiDB-lite"/>
    </source>
</evidence>
<accession>A0A654G6A5</accession>
<dbReference type="Gene3D" id="3.30.200.20">
    <property type="entry name" value="Phosphorylase Kinase, domain 1"/>
    <property type="match status" value="1"/>
</dbReference>
<protein>
    <recommendedName>
        <fullName evidence="16">Protein kinase domain-containing protein</fullName>
    </recommendedName>
</protein>
<dbReference type="PROSITE" id="PS00107">
    <property type="entry name" value="PROTEIN_KINASE_ATP"/>
    <property type="match status" value="1"/>
</dbReference>
<dbReference type="FunFam" id="2.60.120.430:FF:000003">
    <property type="entry name" value="FERONIA receptor-like kinase"/>
    <property type="match status" value="1"/>
</dbReference>
<organism evidence="17 18">
    <name type="scientific">Arabidopsis thaliana</name>
    <name type="common">Mouse-ear cress</name>
    <dbReference type="NCBI Taxonomy" id="3702"/>
    <lineage>
        <taxon>Eukaryota</taxon>
        <taxon>Viridiplantae</taxon>
        <taxon>Streptophyta</taxon>
        <taxon>Embryophyta</taxon>
        <taxon>Tracheophyta</taxon>
        <taxon>Spermatophyta</taxon>
        <taxon>Magnoliopsida</taxon>
        <taxon>eudicotyledons</taxon>
        <taxon>Gunneridae</taxon>
        <taxon>Pentapetalae</taxon>
        <taxon>rosids</taxon>
        <taxon>malvids</taxon>
        <taxon>Brassicales</taxon>
        <taxon>Brassicaceae</taxon>
        <taxon>Camelineae</taxon>
        <taxon>Arabidopsis</taxon>
    </lineage>
</organism>
<dbReference type="EMBL" id="CACRSJ010000110">
    <property type="protein sequence ID" value="VYS68672.1"/>
    <property type="molecule type" value="Genomic_DNA"/>
</dbReference>
<dbReference type="InterPro" id="IPR008271">
    <property type="entry name" value="Ser/Thr_kinase_AS"/>
</dbReference>
<evidence type="ECO:0000313" key="18">
    <source>
        <dbReference type="Proteomes" id="UP000426265"/>
    </source>
</evidence>
<dbReference type="InterPro" id="IPR011009">
    <property type="entry name" value="Kinase-like_dom_sf"/>
</dbReference>
<dbReference type="InterPro" id="IPR024788">
    <property type="entry name" value="Malectin-like_Carb-bd_dom"/>
</dbReference>
<dbReference type="Gene3D" id="1.10.510.10">
    <property type="entry name" value="Transferase(Phosphotransferase) domain 1"/>
    <property type="match status" value="1"/>
</dbReference>
<evidence type="ECO:0000256" key="1">
    <source>
        <dbReference type="ARBA" id="ARBA00004479"/>
    </source>
</evidence>
<dbReference type="InterPro" id="IPR017441">
    <property type="entry name" value="Protein_kinase_ATP_BS"/>
</dbReference>
<feature type="binding site" evidence="12">
    <location>
        <position position="547"/>
    </location>
    <ligand>
        <name>ATP</name>
        <dbReference type="ChEBI" id="CHEBI:30616"/>
    </ligand>
</feature>
<comment type="subcellular location">
    <subcellularLocation>
        <location evidence="1">Membrane</location>
        <topology evidence="1">Single-pass type I membrane protein</topology>
    </subcellularLocation>
</comment>
<dbReference type="Gene3D" id="2.60.120.430">
    <property type="entry name" value="Galactose-binding lectin"/>
    <property type="match status" value="2"/>
</dbReference>
<dbReference type="InterPro" id="IPR001245">
    <property type="entry name" value="Ser-Thr/Tyr_kinase_cat_dom"/>
</dbReference>
<dbReference type="GO" id="GO:0004714">
    <property type="term" value="F:transmembrane receptor protein tyrosine kinase activity"/>
    <property type="evidence" value="ECO:0007669"/>
    <property type="project" value="InterPro"/>
</dbReference>
<dbReference type="InterPro" id="IPR000719">
    <property type="entry name" value="Prot_kinase_dom"/>
</dbReference>
<keyword evidence="9 14" id="KW-1133">Transmembrane helix</keyword>
<evidence type="ECO:0000256" key="9">
    <source>
        <dbReference type="ARBA" id="ARBA00022989"/>
    </source>
</evidence>
<dbReference type="FunFam" id="2.60.120.430:FF:000007">
    <property type="entry name" value="FERONIA receptor-like kinase"/>
    <property type="match status" value="1"/>
</dbReference>
<keyword evidence="8 12" id="KW-0067">ATP-binding</keyword>
<feature type="region of interest" description="Disordered" evidence="13">
    <location>
        <begin position="472"/>
        <end position="494"/>
    </location>
</feature>
<evidence type="ECO:0000256" key="4">
    <source>
        <dbReference type="ARBA" id="ARBA00022692"/>
    </source>
</evidence>
<dbReference type="KEGG" id="ath:AT5G39000"/>
<keyword evidence="6 12" id="KW-0547">Nucleotide-binding</keyword>
<feature type="transmembrane region" description="Helical" evidence="14">
    <location>
        <begin position="441"/>
        <end position="465"/>
    </location>
</feature>
<dbReference type="CDD" id="cd14066">
    <property type="entry name" value="STKc_IRAK"/>
    <property type="match status" value="1"/>
</dbReference>
<keyword evidence="3" id="KW-0808">Transferase</keyword>
<evidence type="ECO:0000256" key="5">
    <source>
        <dbReference type="ARBA" id="ARBA00022729"/>
    </source>
</evidence>
<keyword evidence="4 14" id="KW-0812">Transmembrane</keyword>
<dbReference type="OMA" id="INYMENT"/>
<dbReference type="SMART" id="SM00220">
    <property type="entry name" value="S_TKc"/>
    <property type="match status" value="1"/>
</dbReference>
<sequence length="873" mass="97164">MIRHALLIFSILVSTPIVGEGATSTYEPTDVFLFNCGDTSNNVDVSGRNWTAENQKILSSNLVNASFTAQASYQESGVSQIPYMTARIFRSEFTYSFPVTPGSNFLRLYFYPTRYGSQFNAVKSFFSVKVNGFTLLNNFSADLTVKASKPQTEFIIKEFIIPVYQTLNLTFTPSLDSLAFVNGIEIVSIPNRFYSKGGFDDVITNVGSSVDFHIENSTAFETVYRLNVGGKTVGDSGMFRRWVSDDEIILSESSGISPIVPDIKINYTEKTPSYVAPDDVYATSRSMGNADHPEQNLNFNLTWLFTVDAGFSYLVRLHFCETLSEVNKEGQRVFSIFIENQTATLEMDVFRMSGGSWIPMYLDYTVIAGSGSGRRHDLRLDLHPLVSINPKYYDAILNGVEILKMNDPDGNLAGPNPDPLVSPDLIPNRATPRIRKNKSHILPITLAVVGSLVVLAMFVVGVLVIMKKKKKSKPSTNSSWCPLPHGTDSTNTKPAKSLPADLCRRFSIFEIKSATNDFEDKLIIGVGGFGSVYKGQIDGGATLVAVKRLEITSNQGAKEFETELEMLSKLRHVHLVSLIGYCDEDNEMVLVYEYMPHGTLKDHLFRRDKTSDPPLSWKRRLEICIGAARGLQYLHTGAKYTIIHRDIKTTNILLDENFVTKVSDFGLSRVGPTSASQTHVSTVVKGTFGYLDPEYYRRQVLTEKSDVYSFGVVLLEVLCCRPIRMQSVPPEQADLIRWVKSNYRRGTVDQIIDSDLSADITSTSLEKFCEIAVRCVQDRGMERPPMNDVVWALEFALQLHETAKKKNDNVESLDLMPSGEVGTTTDGEDDLFSRTTGHVGKSTTTDDSVLVVGDERSGSSWGVFSEINEPKAR</sequence>
<dbReference type="SUPFAM" id="SSF56112">
    <property type="entry name" value="Protein kinase-like (PK-like)"/>
    <property type="match status" value="1"/>
</dbReference>
<evidence type="ECO:0000256" key="3">
    <source>
        <dbReference type="ARBA" id="ARBA00022679"/>
    </source>
</evidence>
<dbReference type="GO" id="GO:0010038">
    <property type="term" value="P:response to metal ion"/>
    <property type="evidence" value="ECO:0007669"/>
    <property type="project" value="UniProtKB-ARBA"/>
</dbReference>
<dbReference type="Pfam" id="PF12819">
    <property type="entry name" value="Malectin_like"/>
    <property type="match status" value="1"/>
</dbReference>
<dbReference type="ExpressionAtlas" id="A0A654G6A5">
    <property type="expression patterns" value="baseline and differential"/>
</dbReference>
<feature type="domain" description="Protein kinase" evidence="16">
    <location>
        <begin position="518"/>
        <end position="803"/>
    </location>
</feature>
<evidence type="ECO:0000256" key="14">
    <source>
        <dbReference type="SAM" id="Phobius"/>
    </source>
</evidence>
<dbReference type="FunFam" id="1.10.510.10:FF:000252">
    <property type="entry name" value="Receptor-like protein kinase FERONIA"/>
    <property type="match status" value="1"/>
</dbReference>
<proteinExistence type="predicted"/>
<dbReference type="GO" id="GO:0004674">
    <property type="term" value="F:protein serine/threonine kinase activity"/>
    <property type="evidence" value="ECO:0007669"/>
    <property type="project" value="UniProtKB-KW"/>
</dbReference>
<keyword evidence="5 15" id="KW-0732">Signal</keyword>
<keyword evidence="11" id="KW-0325">Glycoprotein</keyword>
<keyword evidence="10 14" id="KW-0472">Membrane</keyword>
<evidence type="ECO:0000256" key="7">
    <source>
        <dbReference type="ARBA" id="ARBA00022777"/>
    </source>
</evidence>
<dbReference type="FunFam" id="3.30.200.20:FF:000645">
    <property type="entry name" value="Receptor-like protein kinase FERONIA"/>
    <property type="match status" value="1"/>
</dbReference>
<evidence type="ECO:0000256" key="11">
    <source>
        <dbReference type="ARBA" id="ARBA00023180"/>
    </source>
</evidence>
<evidence type="ECO:0000256" key="8">
    <source>
        <dbReference type="ARBA" id="ARBA00022840"/>
    </source>
</evidence>
<dbReference type="Pfam" id="PF07714">
    <property type="entry name" value="PK_Tyr_Ser-Thr"/>
    <property type="match status" value="1"/>
</dbReference>
<dbReference type="PROSITE" id="PS50011">
    <property type="entry name" value="PROTEIN_KINASE_DOM"/>
    <property type="match status" value="1"/>
</dbReference>
<reference evidence="17 18" key="1">
    <citation type="submission" date="2019-11" db="EMBL/GenBank/DDBJ databases">
        <authorList>
            <person name="Jiao W.-B."/>
            <person name="Schneeberger K."/>
        </authorList>
    </citation>
    <scope>NUCLEOTIDE SEQUENCE [LARGE SCALE GENOMIC DNA]</scope>
    <source>
        <strain evidence="18">cv. An-1</strain>
    </source>
</reference>
<evidence type="ECO:0000256" key="12">
    <source>
        <dbReference type="PROSITE-ProRule" id="PRU10141"/>
    </source>
</evidence>
<dbReference type="PANTHER" id="PTHR34590:SF5">
    <property type="entry name" value="OS04G0586500 PROTEIN"/>
    <property type="match status" value="1"/>
</dbReference>
<evidence type="ECO:0000256" key="6">
    <source>
        <dbReference type="ARBA" id="ARBA00022741"/>
    </source>
</evidence>
<dbReference type="GO" id="GO:0005524">
    <property type="term" value="F:ATP binding"/>
    <property type="evidence" value="ECO:0007669"/>
    <property type="project" value="UniProtKB-UniRule"/>
</dbReference>
<dbReference type="GO" id="GO:0016020">
    <property type="term" value="C:membrane"/>
    <property type="evidence" value="ECO:0007669"/>
    <property type="project" value="UniProtKB-SubCell"/>
</dbReference>
<evidence type="ECO:0000313" key="17">
    <source>
        <dbReference type="EMBL" id="VYS68672.1"/>
    </source>
</evidence>
<dbReference type="PANTHER" id="PTHR34590">
    <property type="entry name" value="OS03G0124300 PROTEIN-RELATED"/>
    <property type="match status" value="1"/>
</dbReference>
<dbReference type="PROSITE" id="PS00108">
    <property type="entry name" value="PROTEIN_KINASE_ST"/>
    <property type="match status" value="1"/>
</dbReference>
<feature type="region of interest" description="Disordered" evidence="13">
    <location>
        <begin position="813"/>
        <end position="843"/>
    </location>
</feature>
<dbReference type="RefSeq" id="NP_198716.1">
    <property type="nucleotide sequence ID" value="NM_123262.2"/>
</dbReference>
<evidence type="ECO:0000256" key="15">
    <source>
        <dbReference type="SAM" id="SignalP"/>
    </source>
</evidence>
<dbReference type="Proteomes" id="UP000426265">
    <property type="component" value="Unassembled WGS sequence"/>
</dbReference>
<feature type="chain" id="PRO_5024901873" description="Protein kinase domain-containing protein" evidence="15">
    <location>
        <begin position="22"/>
        <end position="873"/>
    </location>
</feature>
<dbReference type="InterPro" id="IPR045272">
    <property type="entry name" value="ANXUR1/2-like"/>
</dbReference>
<keyword evidence="7" id="KW-0418">Kinase</keyword>
<feature type="compositionally biased region" description="Polar residues" evidence="13">
    <location>
        <begin position="833"/>
        <end position="843"/>
    </location>
</feature>
<name>A0A654G6A5_ARATH</name>
<evidence type="ECO:0000256" key="2">
    <source>
        <dbReference type="ARBA" id="ARBA00022527"/>
    </source>
</evidence>
<dbReference type="AlphaFoldDB" id="A0A654G6A5"/>
<evidence type="ECO:0000259" key="16">
    <source>
        <dbReference type="PROSITE" id="PS50011"/>
    </source>
</evidence>
<keyword evidence="2" id="KW-0723">Serine/threonine-protein kinase</keyword>